<evidence type="ECO:0000313" key="2">
    <source>
        <dbReference type="EMBL" id="KAK9861809.1"/>
    </source>
</evidence>
<organism evidence="2 3">
    <name type="scientific">Apatococcus fuscideae</name>
    <dbReference type="NCBI Taxonomy" id="2026836"/>
    <lineage>
        <taxon>Eukaryota</taxon>
        <taxon>Viridiplantae</taxon>
        <taxon>Chlorophyta</taxon>
        <taxon>core chlorophytes</taxon>
        <taxon>Trebouxiophyceae</taxon>
        <taxon>Chlorellales</taxon>
        <taxon>Chlorellaceae</taxon>
        <taxon>Apatococcus</taxon>
    </lineage>
</organism>
<dbReference type="AlphaFoldDB" id="A0AAW1SZW4"/>
<protein>
    <recommendedName>
        <fullName evidence="4">Nudix hydrolase domain-containing protein</fullName>
    </recommendedName>
</protein>
<dbReference type="InterPro" id="IPR015797">
    <property type="entry name" value="NUDIX_hydrolase-like_dom_sf"/>
</dbReference>
<evidence type="ECO:0000313" key="3">
    <source>
        <dbReference type="Proteomes" id="UP001485043"/>
    </source>
</evidence>
<feature type="region of interest" description="Disordered" evidence="1">
    <location>
        <begin position="36"/>
        <end position="84"/>
    </location>
</feature>
<accession>A0AAW1SZW4</accession>
<evidence type="ECO:0008006" key="4">
    <source>
        <dbReference type="Google" id="ProtNLM"/>
    </source>
</evidence>
<reference evidence="2 3" key="1">
    <citation type="journal article" date="2024" name="Nat. Commun.">
        <title>Phylogenomics reveals the evolutionary origins of lichenization in chlorophyte algae.</title>
        <authorList>
            <person name="Puginier C."/>
            <person name="Libourel C."/>
            <person name="Otte J."/>
            <person name="Skaloud P."/>
            <person name="Haon M."/>
            <person name="Grisel S."/>
            <person name="Petersen M."/>
            <person name="Berrin J.G."/>
            <person name="Delaux P.M."/>
            <person name="Dal Grande F."/>
            <person name="Keller J."/>
        </authorList>
    </citation>
    <scope>NUCLEOTIDE SEQUENCE [LARGE SCALE GENOMIC DNA]</scope>
    <source>
        <strain evidence="2 3">SAG 2523</strain>
    </source>
</reference>
<feature type="region of interest" description="Disordered" evidence="1">
    <location>
        <begin position="340"/>
        <end position="405"/>
    </location>
</feature>
<sequence length="811" mass="88926">MRGCGSCLLPPVTPAAVKISQSLPAFGRDHTEGDLLVTHASGKRGSKASFGRSRLGLSGREKSAPSKSRPNPGGQRKGKSQAEAVALEPKPVIPGSQATLTLPEPGGLVANGEHGGATNGADATNGAEDSHWHSVRVNGVTSATAPPPPAIANNFNAPTPRLRYSKGYIADQLAAGERKRYKAAGVLLYQFMGPKDELHVLMGRLDQLAESRFRRGTYRQKKNACYSFLGGKENCEIDQSDPQRTALRELTEETGGLLSPTNFPGPKPLPHVLWYPPGRYALYIREVKGLEHVPSLYEAEGRPGDSQDLKWFPISEISSVIKGRITRGVLRHYCCGDEQASASDVPQQPGVENAGKDSPPAGGLLGNAAEPFGMEPPWWSRNRESDQRERAASGSPDQQEGTKAKTAVMAQLRNMVVNLLHRHEVIIQRQVEAHNIGQAKWAACPQQPVDPVTDRSAWEVSVADIMRQHRSMPALRPQNNKVLPIRSRPSPGAKGRGWSRQEWDMLVRRSIDLELWQQSTSWVRDREMVQQDQQQSNDPHVARARVVEDWLQRQQGVQKERAFSKRPTSASFPIPRAPAYLLPPHTTTASCSETTRAIYAARLKAHALQSIWLLSAVDWKRFGGAYISVFQTFPASQDPASLPQPIGRSQPDTLADGPALASNVAAAAAPTSEALVSREVAAWLRQISGRSALKELGELLIMSQSIAKHWTMSEQRWTQCPCTMMDFRLPKGARLHGQPSNNVDGIAALRGGPLGDPRSSLFHMLHRQPERVVLWCIKLLSQMSMSVSEVAVTATNKRGRQKTFSLKPNKQ</sequence>
<evidence type="ECO:0000256" key="1">
    <source>
        <dbReference type="SAM" id="MobiDB-lite"/>
    </source>
</evidence>
<feature type="compositionally biased region" description="Basic and acidic residues" evidence="1">
    <location>
        <begin position="381"/>
        <end position="391"/>
    </location>
</feature>
<dbReference type="Proteomes" id="UP001485043">
    <property type="component" value="Unassembled WGS sequence"/>
</dbReference>
<proteinExistence type="predicted"/>
<gene>
    <name evidence="2" type="ORF">WJX84_007995</name>
</gene>
<dbReference type="Gene3D" id="3.90.79.10">
    <property type="entry name" value="Nucleoside Triphosphate Pyrophosphohydrolase"/>
    <property type="match status" value="1"/>
</dbReference>
<keyword evidence="3" id="KW-1185">Reference proteome</keyword>
<comment type="caution">
    <text evidence="2">The sequence shown here is derived from an EMBL/GenBank/DDBJ whole genome shotgun (WGS) entry which is preliminary data.</text>
</comment>
<feature type="region of interest" description="Disordered" evidence="1">
    <location>
        <begin position="104"/>
        <end position="128"/>
    </location>
</feature>
<dbReference type="SUPFAM" id="SSF55811">
    <property type="entry name" value="Nudix"/>
    <property type="match status" value="1"/>
</dbReference>
<name>A0AAW1SZW4_9CHLO</name>
<dbReference type="EMBL" id="JALJOV010000698">
    <property type="protein sequence ID" value="KAK9861809.1"/>
    <property type="molecule type" value="Genomic_DNA"/>
</dbReference>